<feature type="region of interest" description="Disordered" evidence="1">
    <location>
        <begin position="28"/>
        <end position="47"/>
    </location>
</feature>
<proteinExistence type="predicted"/>
<dbReference type="PROSITE" id="PS51257">
    <property type="entry name" value="PROKAR_LIPOPROTEIN"/>
    <property type="match status" value="1"/>
</dbReference>
<dbReference type="EMBL" id="JAAIKC010000023">
    <property type="protein sequence ID" value="NEW09762.1"/>
    <property type="molecule type" value="Genomic_DNA"/>
</dbReference>
<organism evidence="3">
    <name type="scientific">Paenibacillus sp. SYP-B3998</name>
    <dbReference type="NCBI Taxonomy" id="2678564"/>
    <lineage>
        <taxon>Bacteria</taxon>
        <taxon>Bacillati</taxon>
        <taxon>Bacillota</taxon>
        <taxon>Bacilli</taxon>
        <taxon>Bacillales</taxon>
        <taxon>Paenibacillaceae</taxon>
        <taxon>Paenibacillus</taxon>
    </lineage>
</organism>
<comment type="caution">
    <text evidence="3">The sequence shown here is derived from an EMBL/GenBank/DDBJ whole genome shotgun (WGS) entry which is preliminary data.</text>
</comment>
<evidence type="ECO:0000256" key="2">
    <source>
        <dbReference type="SAM" id="SignalP"/>
    </source>
</evidence>
<dbReference type="AlphaFoldDB" id="A0A6G4A5W3"/>
<feature type="chain" id="PRO_5038487934" description="Fasciclin domain-containing protein" evidence="2">
    <location>
        <begin position="23"/>
        <end position="184"/>
    </location>
</feature>
<feature type="signal peptide" evidence="2">
    <location>
        <begin position="1"/>
        <end position="22"/>
    </location>
</feature>
<protein>
    <recommendedName>
        <fullName evidence="4">Fasciclin domain-containing protein</fullName>
    </recommendedName>
</protein>
<evidence type="ECO:0008006" key="4">
    <source>
        <dbReference type="Google" id="ProtNLM"/>
    </source>
</evidence>
<evidence type="ECO:0000256" key="1">
    <source>
        <dbReference type="SAM" id="MobiDB-lite"/>
    </source>
</evidence>
<keyword evidence="2" id="KW-0732">Signal</keyword>
<reference evidence="3" key="1">
    <citation type="submission" date="2020-02" db="EMBL/GenBank/DDBJ databases">
        <authorList>
            <person name="Shen X.-R."/>
            <person name="Zhang Y.-X."/>
        </authorList>
    </citation>
    <scope>NUCLEOTIDE SEQUENCE</scope>
    <source>
        <strain evidence="3">SYP-B3998</strain>
    </source>
</reference>
<dbReference type="RefSeq" id="WP_163953901.1">
    <property type="nucleotide sequence ID" value="NZ_JAAIKC010000023.1"/>
</dbReference>
<accession>A0A6G4A5W3</accession>
<evidence type="ECO:0000313" key="3">
    <source>
        <dbReference type="EMBL" id="NEW09762.1"/>
    </source>
</evidence>
<name>A0A6G4A5W3_9BACL</name>
<feature type="compositionally biased region" description="Low complexity" evidence="1">
    <location>
        <begin position="29"/>
        <end position="40"/>
    </location>
</feature>
<sequence length="184" mass="19757">MMTLKKTAAGVLLLSMMVTAAACSTDQKNSSASPAPSANATVSPQVKTESQDAVNMKGYIGARIALEKIDFLFGEVKSKDGAFILNPVVADSKEKAVKFLSSYFDAPMAEKIAVHYLTDKKADDAIVTNAASFFPTNLLNTKKEDVTFDAANTLDQVKFTTKEGVTYTMKKVSDKLVLADVAKK</sequence>
<gene>
    <name evidence="3" type="ORF">GK047_27965</name>
</gene>